<proteinExistence type="predicted"/>
<dbReference type="InterPro" id="IPR041034">
    <property type="entry name" value="PI_PP_C"/>
</dbReference>
<name>A0A6F8SZM7_9GAMM</name>
<feature type="domain" description="Phosphoinositide phosphatase insertion" evidence="1">
    <location>
        <begin position="193"/>
        <end position="285"/>
    </location>
</feature>
<evidence type="ECO:0000313" key="3">
    <source>
        <dbReference type="EMBL" id="BCA93884.1"/>
    </source>
</evidence>
<sequence length="818" mass="93098">MGKGRILRVLEGLVLPQEVTSTLSELLPGYVMERYQQTPDYQQSIIQRIHSLYEAFLFTLDAYPLDPKFTPLSADTLRGYAEECKNECTLRKVSLDDLHKELEKFTAKLVHVLAACWQWPSGEPVKEAIACLNEAECYKLMMNHGRPDIATLVATEIDGTKEYVLQYDEAIPSHYEQLITELKTIKTSNYPKTPSWFRRLPEYQQAYFCNLKLDVFSPKEVAQELNQFILAWGDIKGKSLTLATDLKQIQTDTPPFPNWFNQLSVQLKEMVRVLALKPESIKHNLARFKSMLAESANKNEFKKTLALVPVIPQWYWVLAHRKQCFLGHVLKNSETIEDAVSSLSSRNRDLPAPSNFGAHSLKKISAKGEVVELFGRRFRSSHVATRDGLKFPEAVQQRHCDSNLTKVMEHARPEVPCLMQTLISPIHAVDYVPGIVTNYLPELPPDLELYKLARAAVARRQRVANIWQHNHPFNIAKLYYYTQTTDPESISILTNAQSYVAATPGLKELLDDYKNVLESPMLSATFWDYDGRELYLSSLEQLIILTIGGLSYGSCVSGKDRKAIELLHTDAMILYESRYGNWPKFGDPKDKEERGRFVTTFVDLYISRHQHELAGQNAPGSKGIKTPGMYLPKDIVEEINRRLASERAIEFDDRLATDNEVKYISKDLKRNFLPENELLCTLMAKQLGEPGCTKLYNALGALINETQRFRKPKGSWTSSWYKDAESIPRGIDAIRTVMADEYAGKNNVQRLTRIFCAVLSHPEKDNTSTPATNSVYDNLINIIKPKSGNKLDALADVAVKEWELLFEESKRANLGLVY</sequence>
<evidence type="ECO:0000259" key="1">
    <source>
        <dbReference type="Pfam" id="PF18363"/>
    </source>
</evidence>
<dbReference type="Gene3D" id="1.10.520.60">
    <property type="match status" value="1"/>
</dbReference>
<dbReference type="EMBL" id="AP022839">
    <property type="protein sequence ID" value="BCA93884.1"/>
    <property type="molecule type" value="Genomic_DNA"/>
</dbReference>
<dbReference type="Gene3D" id="1.20.120.1720">
    <property type="match status" value="1"/>
</dbReference>
<accession>A0A6F8SZM7</accession>
<feature type="domain" description="Phosphoinositide phosphatase C-terminal" evidence="2">
    <location>
        <begin position="686"/>
        <end position="810"/>
    </location>
</feature>
<gene>
    <name evidence="3" type="ORF">TUM19329_02450</name>
</gene>
<evidence type="ECO:0000259" key="2">
    <source>
        <dbReference type="Pfam" id="PF18365"/>
    </source>
</evidence>
<protein>
    <submittedName>
        <fullName evidence="3">Uncharacterized protein</fullName>
    </submittedName>
</protein>
<dbReference type="Pfam" id="PF18365">
    <property type="entry name" value="PI_PP_C"/>
    <property type="match status" value="1"/>
</dbReference>
<organism evidence="3 4">
    <name type="scientific">Legionella antarctica</name>
    <dbReference type="NCBI Taxonomy" id="2708020"/>
    <lineage>
        <taxon>Bacteria</taxon>
        <taxon>Pseudomonadati</taxon>
        <taxon>Pseudomonadota</taxon>
        <taxon>Gammaproteobacteria</taxon>
        <taxon>Legionellales</taxon>
        <taxon>Legionellaceae</taxon>
        <taxon>Legionella</taxon>
    </lineage>
</organism>
<dbReference type="KEGG" id="lant:TUM19329_02450"/>
<dbReference type="AlphaFoldDB" id="A0A6F8SZM7"/>
<keyword evidence="4" id="KW-1185">Reference proteome</keyword>
<dbReference type="InterPro" id="IPR040769">
    <property type="entry name" value="PI_PP_I"/>
</dbReference>
<reference evidence="3" key="1">
    <citation type="journal article" date="2020" name="Microbiol. Resour. Announc.">
        <title>Complete Genome Sequence of Novel Psychrotolerant Legionella Strain TUM19329, Isolated from Antarctic Lake Sediment.</title>
        <authorList>
            <person name="Shimada S."/>
            <person name="Nakai R."/>
            <person name="Aoki K."/>
            <person name="Shimoeda N."/>
            <person name="Ohno G."/>
            <person name="Miyazaki Y."/>
            <person name="Kudoh S."/>
            <person name="Imura S."/>
            <person name="Watanabe K."/>
            <person name="Ishii Y."/>
            <person name="Tateda K."/>
        </authorList>
    </citation>
    <scope>NUCLEOTIDE SEQUENCE [LARGE SCALE GENOMIC DNA]</scope>
    <source>
        <strain evidence="3">TUM19329</strain>
    </source>
</reference>
<dbReference type="RefSeq" id="WP_173235778.1">
    <property type="nucleotide sequence ID" value="NZ_AP022839.1"/>
</dbReference>
<dbReference type="Proteomes" id="UP000502894">
    <property type="component" value="Chromosome"/>
</dbReference>
<dbReference type="Pfam" id="PF18363">
    <property type="entry name" value="PI_PP_I"/>
    <property type="match status" value="1"/>
</dbReference>
<evidence type="ECO:0000313" key="4">
    <source>
        <dbReference type="Proteomes" id="UP000502894"/>
    </source>
</evidence>